<name>A0ABP7CQ97_9ACTN</name>
<protein>
    <recommendedName>
        <fullName evidence="4">Cell envelope-related transcriptional attenuator domain-containing protein</fullName>
    </recommendedName>
</protein>
<feature type="compositionally biased region" description="Basic and acidic residues" evidence="2">
    <location>
        <begin position="38"/>
        <end position="48"/>
    </location>
</feature>
<dbReference type="EMBL" id="BAAAYX010000002">
    <property type="protein sequence ID" value="GAA3692702.1"/>
    <property type="molecule type" value="Genomic_DNA"/>
</dbReference>
<dbReference type="PANTHER" id="PTHR33392">
    <property type="entry name" value="POLYISOPRENYL-TEICHOIC ACID--PEPTIDOGLYCAN TEICHOIC ACID TRANSFERASE TAGU"/>
    <property type="match status" value="1"/>
</dbReference>
<feature type="compositionally biased region" description="Low complexity" evidence="2">
    <location>
        <begin position="55"/>
        <end position="66"/>
    </location>
</feature>
<dbReference type="PANTHER" id="PTHR33392:SF6">
    <property type="entry name" value="POLYISOPRENYL-TEICHOIC ACID--PEPTIDOGLYCAN TEICHOIC ACID TRANSFERASE TAGU"/>
    <property type="match status" value="1"/>
</dbReference>
<evidence type="ECO:0000313" key="6">
    <source>
        <dbReference type="Proteomes" id="UP001500051"/>
    </source>
</evidence>
<dbReference type="Proteomes" id="UP001500051">
    <property type="component" value="Unassembled WGS sequence"/>
</dbReference>
<comment type="similarity">
    <text evidence="1">Belongs to the LytR/CpsA/Psr (LCP) family.</text>
</comment>
<dbReference type="InterPro" id="IPR050922">
    <property type="entry name" value="LytR/CpsA/Psr_CW_biosynth"/>
</dbReference>
<feature type="compositionally biased region" description="Low complexity" evidence="2">
    <location>
        <begin position="1"/>
        <end position="28"/>
    </location>
</feature>
<feature type="compositionally biased region" description="Pro residues" evidence="2">
    <location>
        <begin position="67"/>
        <end position="83"/>
    </location>
</feature>
<evidence type="ECO:0000256" key="2">
    <source>
        <dbReference type="SAM" id="MobiDB-lite"/>
    </source>
</evidence>
<feature type="transmembrane region" description="Helical" evidence="3">
    <location>
        <begin position="148"/>
        <end position="171"/>
    </location>
</feature>
<feature type="region of interest" description="Disordered" evidence="2">
    <location>
        <begin position="1"/>
        <end position="142"/>
    </location>
</feature>
<evidence type="ECO:0000313" key="5">
    <source>
        <dbReference type="EMBL" id="GAA3692702.1"/>
    </source>
</evidence>
<keyword evidence="6" id="KW-1185">Reference proteome</keyword>
<dbReference type="NCBIfam" id="TIGR00350">
    <property type="entry name" value="lytR_cpsA_psr"/>
    <property type="match status" value="1"/>
</dbReference>
<gene>
    <name evidence="5" type="ORF">GCM10022204_05240</name>
</gene>
<dbReference type="Pfam" id="PF03816">
    <property type="entry name" value="LytR_cpsA_psr"/>
    <property type="match status" value="1"/>
</dbReference>
<comment type="caution">
    <text evidence="5">The sequence shown here is derived from an EMBL/GenBank/DDBJ whole genome shotgun (WGS) entry which is preliminary data.</text>
</comment>
<keyword evidence="3" id="KW-1133">Transmembrane helix</keyword>
<sequence length="460" mass="47623">MGAASGPSGRATPGPAGTPAGTLAGMAPSGDDDLDWLYGRDDRRRSDPEPTQVLPPEALAAGRPAAPAQPPRPVPDPTPPQPYRPSSQAYGGPPTQAYGPPTQAYGPPQAPGPVRPRPAPPPQGPPGGPPPGGASGKPPKRKRPVRRVLAVLAALLAALLVWLIAVPVYAWSRIERVDDVPAGERPGNQPGTTVLLVGSDSREGLTKAEKKKLGTGSTAGQRTDTIMILSIPPGGKPALISVPRDSYVPIPGNGTNKINAAYAFGGPELLVQTVEQNTGLRIDAYTEIGFGGFVNVIDALGGIEMCLPKAIKDADSHLNLKKGCQTLSGTNALGYVRMRKADPLGDLGRVQRQRQMLAAIAKESASPATVINPVRYVTLATATADAITIGDDTTFIEMARMANAMRKVSSGGGFTLTVPVSNPGASTPVGSAVLWHESKAKAMFADVARGDTSDLAKYAK</sequence>
<dbReference type="InterPro" id="IPR004474">
    <property type="entry name" value="LytR_CpsA_psr"/>
</dbReference>
<evidence type="ECO:0000256" key="3">
    <source>
        <dbReference type="SAM" id="Phobius"/>
    </source>
</evidence>
<accession>A0ABP7CQ97</accession>
<proteinExistence type="inferred from homology"/>
<evidence type="ECO:0000256" key="1">
    <source>
        <dbReference type="ARBA" id="ARBA00006068"/>
    </source>
</evidence>
<keyword evidence="3" id="KW-0812">Transmembrane</keyword>
<reference evidence="6" key="1">
    <citation type="journal article" date="2019" name="Int. J. Syst. Evol. Microbiol.">
        <title>The Global Catalogue of Microorganisms (GCM) 10K type strain sequencing project: providing services to taxonomists for standard genome sequencing and annotation.</title>
        <authorList>
            <consortium name="The Broad Institute Genomics Platform"/>
            <consortium name="The Broad Institute Genome Sequencing Center for Infectious Disease"/>
            <person name="Wu L."/>
            <person name="Ma J."/>
        </authorList>
    </citation>
    <scope>NUCLEOTIDE SEQUENCE [LARGE SCALE GENOMIC DNA]</scope>
    <source>
        <strain evidence="6">JCM 16548</strain>
    </source>
</reference>
<feature type="domain" description="Cell envelope-related transcriptional attenuator" evidence="4">
    <location>
        <begin position="222"/>
        <end position="365"/>
    </location>
</feature>
<dbReference type="Gene3D" id="3.40.630.190">
    <property type="entry name" value="LCP protein"/>
    <property type="match status" value="1"/>
</dbReference>
<evidence type="ECO:0000259" key="4">
    <source>
        <dbReference type="Pfam" id="PF03816"/>
    </source>
</evidence>
<organism evidence="5 6">
    <name type="scientific">Microlunatus aurantiacus</name>
    <dbReference type="NCBI Taxonomy" id="446786"/>
    <lineage>
        <taxon>Bacteria</taxon>
        <taxon>Bacillati</taxon>
        <taxon>Actinomycetota</taxon>
        <taxon>Actinomycetes</taxon>
        <taxon>Propionibacteriales</taxon>
        <taxon>Propionibacteriaceae</taxon>
        <taxon>Microlunatus</taxon>
    </lineage>
</organism>
<feature type="compositionally biased region" description="Pro residues" evidence="2">
    <location>
        <begin position="108"/>
        <end position="132"/>
    </location>
</feature>
<keyword evidence="3" id="KW-0472">Membrane</keyword>